<evidence type="ECO:0000256" key="1">
    <source>
        <dbReference type="ARBA" id="ARBA00023239"/>
    </source>
</evidence>
<dbReference type="InterPro" id="IPR018659">
    <property type="entry name" value="DUF2090"/>
</dbReference>
<keyword evidence="4" id="KW-1185">Reference proteome</keyword>
<organism evidence="3 4">
    <name type="scientific">Nocardioides mangrovi</name>
    <dbReference type="NCBI Taxonomy" id="2874580"/>
    <lineage>
        <taxon>Bacteria</taxon>
        <taxon>Bacillati</taxon>
        <taxon>Actinomycetota</taxon>
        <taxon>Actinomycetes</taxon>
        <taxon>Propionibacteriales</taxon>
        <taxon>Nocardioidaceae</taxon>
        <taxon>Nocardioides</taxon>
    </lineage>
</organism>
<dbReference type="SUPFAM" id="SSF51569">
    <property type="entry name" value="Aldolase"/>
    <property type="match status" value="1"/>
</dbReference>
<evidence type="ECO:0000259" key="2">
    <source>
        <dbReference type="Pfam" id="PF09863"/>
    </source>
</evidence>
<sequence length="299" mass="32428">MTPGWTAPLRVFAMDHRDSYRTLLGIDSSAAATERARAIKRVVFDGFRDALAELDDPRGATVLLDEEYGGPLVDDARASGALVCIPLERSGQVELQWEYGEELADTAAVVDRMRPDLAKVLLRYNPEGDPDLNKRQEVRLAAMSDWCLERGLPLMLEVLMPPTPEQRAASGPDLARWDAEMRPALMVEAVHRLRAAGADPAIWKIEGLDSTADAAAVVAAARADGRPDVSCIVLGRGADLERVEQWLAVGAATPGYVGFAVGRSLWNGPALAYDRGELDAPAVRAQVAANYLRLCRAWG</sequence>
<dbReference type="RefSeq" id="WP_224123111.1">
    <property type="nucleotide sequence ID" value="NZ_JAIQZJ010000006.1"/>
</dbReference>
<dbReference type="Proteomes" id="UP000780875">
    <property type="component" value="Unassembled WGS sequence"/>
</dbReference>
<reference evidence="3 4" key="1">
    <citation type="submission" date="2021-09" db="EMBL/GenBank/DDBJ databases">
        <title>Whole genome sequence of Nocardioides sp. GBK3QG-3.</title>
        <authorList>
            <person name="Tuo L."/>
        </authorList>
    </citation>
    <scope>NUCLEOTIDE SEQUENCE [LARGE SCALE GENOMIC DNA]</scope>
    <source>
        <strain evidence="3 4">GBK3QG-3</strain>
    </source>
</reference>
<feature type="domain" description="DUF2090" evidence="2">
    <location>
        <begin position="8"/>
        <end position="298"/>
    </location>
</feature>
<evidence type="ECO:0000313" key="3">
    <source>
        <dbReference type="EMBL" id="MBZ5738737.1"/>
    </source>
</evidence>
<name>A0ABS7UD76_9ACTN</name>
<dbReference type="PANTHER" id="PTHR39340">
    <property type="entry name" value="SULFOFRUCTOSEPHOSPHATE ALDOLASE"/>
    <property type="match status" value="1"/>
</dbReference>
<comment type="caution">
    <text evidence="3">The sequence shown here is derived from an EMBL/GenBank/DDBJ whole genome shotgun (WGS) entry which is preliminary data.</text>
</comment>
<protein>
    <submittedName>
        <fullName evidence="3">DUF2090 domain-containing protein</fullName>
    </submittedName>
</protein>
<gene>
    <name evidence="3" type="ORF">K8U61_11235</name>
</gene>
<dbReference type="InterPro" id="IPR050552">
    <property type="entry name" value="LacD_aldolase"/>
</dbReference>
<dbReference type="Gene3D" id="3.20.20.70">
    <property type="entry name" value="Aldolase class I"/>
    <property type="match status" value="1"/>
</dbReference>
<keyword evidence="1" id="KW-0456">Lyase</keyword>
<dbReference type="Pfam" id="PF09863">
    <property type="entry name" value="DUF2090"/>
    <property type="match status" value="1"/>
</dbReference>
<proteinExistence type="predicted"/>
<dbReference type="EMBL" id="JAIQZJ010000006">
    <property type="protein sequence ID" value="MBZ5738737.1"/>
    <property type="molecule type" value="Genomic_DNA"/>
</dbReference>
<evidence type="ECO:0000313" key="4">
    <source>
        <dbReference type="Proteomes" id="UP000780875"/>
    </source>
</evidence>
<dbReference type="InterPro" id="IPR013785">
    <property type="entry name" value="Aldolase_TIM"/>
</dbReference>
<accession>A0ABS7UD76</accession>
<dbReference type="PANTHER" id="PTHR39340:SF1">
    <property type="entry name" value="SULFOFRUCTOSEPHOSPHATE ALDOLASE"/>
    <property type="match status" value="1"/>
</dbReference>